<dbReference type="GO" id="GO:0004521">
    <property type="term" value="F:RNA endonuclease activity"/>
    <property type="evidence" value="ECO:0007669"/>
    <property type="project" value="InterPro"/>
</dbReference>
<dbReference type="RefSeq" id="WP_120058541.1">
    <property type="nucleotide sequence ID" value="NZ_QYRP01000002.1"/>
</dbReference>
<accession>A0A3A5H252</accession>
<dbReference type="GO" id="GO:0003723">
    <property type="term" value="F:RNA binding"/>
    <property type="evidence" value="ECO:0007669"/>
    <property type="project" value="InterPro"/>
</dbReference>
<sequence>MARPSRNGLPAGFPTRLPRTRSQWIAAILVAVVALAFWWFQNRDSAAPVPDRPESASTTTDRGSSGTDRESGLPWVSVAELPDEAGETLELIDSDGPFPEERDGVVFQNREGILPDHDRGYYHEYTVPTPGEDDRGARRIVTGGPGEYYWTGDHYASFERIAR</sequence>
<dbReference type="Pfam" id="PF00545">
    <property type="entry name" value="Ribonuclease"/>
    <property type="match status" value="1"/>
</dbReference>
<keyword evidence="4" id="KW-0472">Membrane</keyword>
<reference evidence="6" key="1">
    <citation type="submission" date="2018-09" db="EMBL/GenBank/DDBJ databases">
        <authorList>
            <person name="Zhu H."/>
        </authorList>
    </citation>
    <scope>NUCLEOTIDE SEQUENCE [LARGE SCALE GENOMIC DNA]</scope>
    <source>
        <strain evidence="6">K1W22B-1</strain>
    </source>
</reference>
<dbReference type="Gene3D" id="3.10.450.30">
    <property type="entry name" value="Microbial ribonucleases"/>
    <property type="match status" value="1"/>
</dbReference>
<dbReference type="InterPro" id="IPR000026">
    <property type="entry name" value="N1-like"/>
</dbReference>
<evidence type="ECO:0000256" key="1">
    <source>
        <dbReference type="ARBA" id="ARBA00022722"/>
    </source>
</evidence>
<dbReference type="Proteomes" id="UP000276542">
    <property type="component" value="Unassembled WGS sequence"/>
</dbReference>
<dbReference type="GO" id="GO:0016787">
    <property type="term" value="F:hydrolase activity"/>
    <property type="evidence" value="ECO:0007669"/>
    <property type="project" value="UniProtKB-KW"/>
</dbReference>
<name>A0A3A5H252_9ACTN</name>
<dbReference type="EMBL" id="QYRP01000002">
    <property type="protein sequence ID" value="RJS44802.1"/>
    <property type="molecule type" value="Genomic_DNA"/>
</dbReference>
<dbReference type="InterPro" id="IPR016191">
    <property type="entry name" value="Ribonuclease/ribotoxin"/>
</dbReference>
<feature type="region of interest" description="Disordered" evidence="3">
    <location>
        <begin position="46"/>
        <end position="75"/>
    </location>
</feature>
<evidence type="ECO:0000313" key="6">
    <source>
        <dbReference type="Proteomes" id="UP000276542"/>
    </source>
</evidence>
<organism evidence="5 6">
    <name type="scientific">Nocardioides cavernaquae</name>
    <dbReference type="NCBI Taxonomy" id="2321396"/>
    <lineage>
        <taxon>Bacteria</taxon>
        <taxon>Bacillati</taxon>
        <taxon>Actinomycetota</taxon>
        <taxon>Actinomycetes</taxon>
        <taxon>Propionibacteriales</taxon>
        <taxon>Nocardioidaceae</taxon>
        <taxon>Nocardioides</taxon>
    </lineage>
</organism>
<keyword evidence="4" id="KW-0812">Transmembrane</keyword>
<evidence type="ECO:0000256" key="3">
    <source>
        <dbReference type="SAM" id="MobiDB-lite"/>
    </source>
</evidence>
<evidence type="ECO:0000313" key="5">
    <source>
        <dbReference type="EMBL" id="RJS44802.1"/>
    </source>
</evidence>
<feature type="transmembrane region" description="Helical" evidence="4">
    <location>
        <begin position="21"/>
        <end position="40"/>
    </location>
</feature>
<proteinExistence type="predicted"/>
<dbReference type="SUPFAM" id="SSF53933">
    <property type="entry name" value="Microbial ribonucleases"/>
    <property type="match status" value="1"/>
</dbReference>
<evidence type="ECO:0000256" key="2">
    <source>
        <dbReference type="ARBA" id="ARBA00022801"/>
    </source>
</evidence>
<comment type="caution">
    <text evidence="5">The sequence shown here is derived from an EMBL/GenBank/DDBJ whole genome shotgun (WGS) entry which is preliminary data.</text>
</comment>
<keyword evidence="1" id="KW-0540">Nuclease</keyword>
<evidence type="ECO:0000256" key="4">
    <source>
        <dbReference type="SAM" id="Phobius"/>
    </source>
</evidence>
<keyword evidence="4" id="KW-1133">Transmembrane helix</keyword>
<dbReference type="AlphaFoldDB" id="A0A3A5H252"/>
<gene>
    <name evidence="5" type="ORF">D4739_00135</name>
</gene>
<keyword evidence="2" id="KW-0378">Hydrolase</keyword>
<feature type="compositionally biased region" description="Low complexity" evidence="3">
    <location>
        <begin position="55"/>
        <end position="66"/>
    </location>
</feature>
<protein>
    <submittedName>
        <fullName evidence="5">Uncharacterized protein</fullName>
    </submittedName>
</protein>
<keyword evidence="6" id="KW-1185">Reference proteome</keyword>
<dbReference type="OrthoDB" id="5326845at2"/>